<keyword evidence="7 10" id="KW-1133">Transmembrane helix</keyword>
<dbReference type="PANTHER" id="PTHR34128">
    <property type="entry name" value="CYTOCHROME C-TYPE BIOGENESIS PROTEIN CCME HOMOLOG, MITOCHONDRIAL"/>
    <property type="match status" value="1"/>
</dbReference>
<dbReference type="NCBIfam" id="NF009731">
    <property type="entry name" value="PRK13254.1-5"/>
    <property type="match status" value="1"/>
</dbReference>
<evidence type="ECO:0000256" key="10">
    <source>
        <dbReference type="HAMAP-Rule" id="MF_01959"/>
    </source>
</evidence>
<evidence type="ECO:0000256" key="11">
    <source>
        <dbReference type="SAM" id="Phobius"/>
    </source>
</evidence>
<dbReference type="Gene3D" id="2.40.50.140">
    <property type="entry name" value="Nucleic acid-binding proteins"/>
    <property type="match status" value="1"/>
</dbReference>
<evidence type="ECO:0000256" key="1">
    <source>
        <dbReference type="ARBA" id="ARBA00004370"/>
    </source>
</evidence>
<evidence type="ECO:0000256" key="9">
    <source>
        <dbReference type="ARBA" id="ARBA00023136"/>
    </source>
</evidence>
<dbReference type="NCBIfam" id="NF009727">
    <property type="entry name" value="PRK13254.1-1"/>
    <property type="match status" value="1"/>
</dbReference>
<protein>
    <recommendedName>
        <fullName evidence="10">Cytochrome c-type biogenesis protein CcmE</fullName>
    </recommendedName>
    <alternativeName>
        <fullName evidence="10">Cytochrome c maturation protein E</fullName>
    </alternativeName>
    <alternativeName>
        <fullName evidence="10">Heme chaperone CcmE</fullName>
    </alternativeName>
</protein>
<dbReference type="PANTHER" id="PTHR34128:SF2">
    <property type="entry name" value="CYTOCHROME C-TYPE BIOGENESIS PROTEIN CCME HOMOLOG, MITOCHONDRIAL"/>
    <property type="match status" value="1"/>
</dbReference>
<dbReference type="RefSeq" id="WP_096281974.1">
    <property type="nucleotide sequence ID" value="NZ_CBCSBM010000002.1"/>
</dbReference>
<evidence type="ECO:0000313" key="13">
    <source>
        <dbReference type="Proteomes" id="UP001645039"/>
    </source>
</evidence>
<comment type="caution">
    <text evidence="12">The sequence shown here is derived from an EMBL/GenBank/DDBJ whole genome shotgun (WGS) entry which is preliminary data.</text>
</comment>
<keyword evidence="9 10" id="KW-0472">Membrane</keyword>
<organism evidence="12 13">
    <name type="scientific">Halomonas casei</name>
    <dbReference type="NCBI Taxonomy" id="2742613"/>
    <lineage>
        <taxon>Bacteria</taxon>
        <taxon>Pseudomonadati</taxon>
        <taxon>Pseudomonadota</taxon>
        <taxon>Gammaproteobacteria</taxon>
        <taxon>Oceanospirillales</taxon>
        <taxon>Halomonadaceae</taxon>
        <taxon>Halomonas</taxon>
    </lineage>
</organism>
<dbReference type="InterPro" id="IPR036127">
    <property type="entry name" value="CcmE-like_sf"/>
</dbReference>
<keyword evidence="13" id="KW-1185">Reference proteome</keyword>
<evidence type="ECO:0000256" key="3">
    <source>
        <dbReference type="ARBA" id="ARBA00022692"/>
    </source>
</evidence>
<keyword evidence="2 10" id="KW-0349">Heme</keyword>
<name>A0ABR9F0Z0_9GAMM</name>
<dbReference type="Proteomes" id="UP001645039">
    <property type="component" value="Unassembled WGS sequence"/>
</dbReference>
<evidence type="ECO:0000313" key="12">
    <source>
        <dbReference type="EMBL" id="MBE0399487.1"/>
    </source>
</evidence>
<keyword evidence="4 10" id="KW-0479">Metal-binding</keyword>
<keyword evidence="5 10" id="KW-0201">Cytochrome c-type biogenesis</keyword>
<reference evidence="12 13" key="1">
    <citation type="submission" date="2020-07" db="EMBL/GenBank/DDBJ databases">
        <title>Halophilic bacteria isolated from french cheeses.</title>
        <authorList>
            <person name="Kothe C.I."/>
            <person name="Farah-Kraiem B."/>
            <person name="Renault P."/>
            <person name="Dridi B."/>
        </authorList>
    </citation>
    <scope>NUCLEOTIDE SEQUENCE [LARGE SCALE GENOMIC DNA]</scope>
    <source>
        <strain evidence="12 13">FME1</strain>
    </source>
</reference>
<keyword evidence="3 10" id="KW-0812">Transmembrane</keyword>
<dbReference type="InterPro" id="IPR004329">
    <property type="entry name" value="CcmE"/>
</dbReference>
<dbReference type="NCBIfam" id="NF009729">
    <property type="entry name" value="PRK13254.1-3"/>
    <property type="match status" value="1"/>
</dbReference>
<comment type="subcellular location">
    <subcellularLocation>
        <location evidence="10">Cell membrane</location>
        <topology evidence="10">Single-pass type II membrane protein</topology>
    </subcellularLocation>
    <subcellularLocation>
        <location evidence="1">Membrane</location>
    </subcellularLocation>
</comment>
<evidence type="ECO:0000256" key="6">
    <source>
        <dbReference type="ARBA" id="ARBA00022968"/>
    </source>
</evidence>
<feature type="binding site" description="axial binding residue" evidence="10">
    <location>
        <position position="128"/>
    </location>
    <ligand>
        <name>heme</name>
        <dbReference type="ChEBI" id="CHEBI:30413"/>
    </ligand>
    <ligandPart>
        <name>Fe</name>
        <dbReference type="ChEBI" id="CHEBI:18248"/>
    </ligandPart>
</feature>
<feature type="topological domain" description="Cytoplasmic" evidence="10">
    <location>
        <begin position="1"/>
        <end position="8"/>
    </location>
</feature>
<feature type="binding site" description="covalent" evidence="10">
    <location>
        <position position="124"/>
    </location>
    <ligand>
        <name>heme</name>
        <dbReference type="ChEBI" id="CHEBI:30413"/>
    </ligand>
</feature>
<gene>
    <name evidence="10 12" type="primary">ccmE</name>
    <name evidence="10" type="synonym">cycJ</name>
    <name evidence="12" type="ORF">EI168_05100</name>
</gene>
<keyword evidence="6 10" id="KW-0735">Signal-anchor</keyword>
<dbReference type="SUPFAM" id="SSF82093">
    <property type="entry name" value="Heme chaperone CcmE"/>
    <property type="match status" value="1"/>
</dbReference>
<comment type="function">
    <text evidence="10">Heme chaperone required for the biogenesis of c-type cytochromes. Transiently binds heme delivered by CcmC and transfers the heme to apo-cytochromes in a process facilitated by CcmF and CcmH.</text>
</comment>
<accession>A0ABR9F0Z0</accession>
<dbReference type="HAMAP" id="MF_01959">
    <property type="entry name" value="CcmE"/>
    <property type="match status" value="1"/>
</dbReference>
<evidence type="ECO:0000256" key="7">
    <source>
        <dbReference type="ARBA" id="ARBA00022989"/>
    </source>
</evidence>
<keyword evidence="10" id="KW-1003">Cell membrane</keyword>
<dbReference type="InterPro" id="IPR012340">
    <property type="entry name" value="NA-bd_OB-fold"/>
</dbReference>
<dbReference type="EMBL" id="RRZD01000004">
    <property type="protein sequence ID" value="MBE0399487.1"/>
    <property type="molecule type" value="Genomic_DNA"/>
</dbReference>
<feature type="topological domain" description="Extracellular" evidence="10">
    <location>
        <begin position="30"/>
        <end position="154"/>
    </location>
</feature>
<keyword evidence="8 10" id="KW-0408">Iron</keyword>
<evidence type="ECO:0000256" key="4">
    <source>
        <dbReference type="ARBA" id="ARBA00022723"/>
    </source>
</evidence>
<evidence type="ECO:0000256" key="5">
    <source>
        <dbReference type="ARBA" id="ARBA00022748"/>
    </source>
</evidence>
<proteinExistence type="inferred from homology"/>
<evidence type="ECO:0000256" key="8">
    <source>
        <dbReference type="ARBA" id="ARBA00023004"/>
    </source>
</evidence>
<evidence type="ECO:0000256" key="2">
    <source>
        <dbReference type="ARBA" id="ARBA00022617"/>
    </source>
</evidence>
<sequence length="154" mass="16722">MTPKRKQKLWVILGLVSLAAIAVGLTLYALRANINLFFSPVQIAQGDAPMARQIRAGGMVKEGSVARDPDSLDVEFTVTDYVDDLQVVYSGILPDLFREGQGVVVVGELQADGHLYADKVLARHDENYMPPEVAQALKEAGYSPADYQTSAADK</sequence>
<feature type="transmembrane region" description="Helical" evidence="11">
    <location>
        <begin position="9"/>
        <end position="30"/>
    </location>
</feature>
<dbReference type="Pfam" id="PF03100">
    <property type="entry name" value="CcmE"/>
    <property type="match status" value="1"/>
</dbReference>
<comment type="similarity">
    <text evidence="10">Belongs to the CcmE/CycJ family.</text>
</comment>